<reference evidence="1 2" key="1">
    <citation type="submission" date="2019-03" db="EMBL/GenBank/DDBJ databases">
        <title>First draft genome of Liparis tanakae, snailfish: a comprehensive survey of snailfish specific genes.</title>
        <authorList>
            <person name="Kim W."/>
            <person name="Song I."/>
            <person name="Jeong J.-H."/>
            <person name="Kim D."/>
            <person name="Kim S."/>
            <person name="Ryu S."/>
            <person name="Song J.Y."/>
            <person name="Lee S.K."/>
        </authorList>
    </citation>
    <scope>NUCLEOTIDE SEQUENCE [LARGE SCALE GENOMIC DNA]</scope>
    <source>
        <tissue evidence="1">Muscle</tissue>
    </source>
</reference>
<dbReference type="AlphaFoldDB" id="A0A4Z2EYE1"/>
<dbReference type="Proteomes" id="UP000314294">
    <property type="component" value="Unassembled WGS sequence"/>
</dbReference>
<name>A0A4Z2EYE1_9TELE</name>
<keyword evidence="2" id="KW-1185">Reference proteome</keyword>
<proteinExistence type="predicted"/>
<sequence>MSRTDEVHRITENVYKVRPTVARPPAALSHVTQVHVAHLRLLLTLEEVLRGTSNDLLLPVISHSSSLEEREEEEEEEREEEEVLLFSLTAL</sequence>
<dbReference type="EMBL" id="SRLO01002102">
    <property type="protein sequence ID" value="TNN33879.1"/>
    <property type="molecule type" value="Genomic_DNA"/>
</dbReference>
<evidence type="ECO:0000313" key="1">
    <source>
        <dbReference type="EMBL" id="TNN33879.1"/>
    </source>
</evidence>
<protein>
    <submittedName>
        <fullName evidence="1">Uncharacterized protein</fullName>
    </submittedName>
</protein>
<evidence type="ECO:0000313" key="2">
    <source>
        <dbReference type="Proteomes" id="UP000314294"/>
    </source>
</evidence>
<accession>A0A4Z2EYE1</accession>
<gene>
    <name evidence="1" type="ORF">EYF80_055962</name>
</gene>
<organism evidence="1 2">
    <name type="scientific">Liparis tanakae</name>
    <name type="common">Tanaka's snailfish</name>
    <dbReference type="NCBI Taxonomy" id="230148"/>
    <lineage>
        <taxon>Eukaryota</taxon>
        <taxon>Metazoa</taxon>
        <taxon>Chordata</taxon>
        <taxon>Craniata</taxon>
        <taxon>Vertebrata</taxon>
        <taxon>Euteleostomi</taxon>
        <taxon>Actinopterygii</taxon>
        <taxon>Neopterygii</taxon>
        <taxon>Teleostei</taxon>
        <taxon>Neoteleostei</taxon>
        <taxon>Acanthomorphata</taxon>
        <taxon>Eupercaria</taxon>
        <taxon>Perciformes</taxon>
        <taxon>Cottioidei</taxon>
        <taxon>Cottales</taxon>
        <taxon>Liparidae</taxon>
        <taxon>Liparis</taxon>
    </lineage>
</organism>
<comment type="caution">
    <text evidence="1">The sequence shown here is derived from an EMBL/GenBank/DDBJ whole genome shotgun (WGS) entry which is preliminary data.</text>
</comment>